<evidence type="ECO:0000313" key="1">
    <source>
        <dbReference type="EnsemblMetazoa" id="BGLB031425-PA"/>
    </source>
</evidence>
<evidence type="ECO:0000313" key="2">
    <source>
        <dbReference type="Proteomes" id="UP000076420"/>
    </source>
</evidence>
<dbReference type="VEuPathDB" id="VectorBase:BGLB031425"/>
<gene>
    <name evidence="1" type="primary">106078143</name>
</gene>
<dbReference type="EnsemblMetazoa" id="BGLB031425-RA">
    <property type="protein sequence ID" value="BGLB031425-PA"/>
    <property type="gene ID" value="BGLB031425"/>
</dbReference>
<sequence>MSRNKTKEYLSSECILTLVLLAVLAVYSFSVCFNIHITRQDIRRAGLSVQLALDPLEPLQGLLSKWIFETEEALNTTSSASEKLQYALGDLLSTADSVFVELKAVLQ</sequence>
<dbReference type="Proteomes" id="UP000076420">
    <property type="component" value="Unassembled WGS sequence"/>
</dbReference>
<reference evidence="1" key="1">
    <citation type="submission" date="2020-05" db="UniProtKB">
        <authorList>
            <consortium name="EnsemblMetazoa"/>
        </authorList>
    </citation>
    <scope>IDENTIFICATION</scope>
    <source>
        <strain evidence="1">BB02</strain>
    </source>
</reference>
<dbReference type="AlphaFoldDB" id="A0A2C9LID8"/>
<dbReference type="KEGG" id="bgt:106078143"/>
<organism evidence="1 2">
    <name type="scientific">Biomphalaria glabrata</name>
    <name type="common">Bloodfluke planorb</name>
    <name type="synonym">Freshwater snail</name>
    <dbReference type="NCBI Taxonomy" id="6526"/>
    <lineage>
        <taxon>Eukaryota</taxon>
        <taxon>Metazoa</taxon>
        <taxon>Spiralia</taxon>
        <taxon>Lophotrochozoa</taxon>
        <taxon>Mollusca</taxon>
        <taxon>Gastropoda</taxon>
        <taxon>Heterobranchia</taxon>
        <taxon>Euthyneura</taxon>
        <taxon>Panpulmonata</taxon>
        <taxon>Hygrophila</taxon>
        <taxon>Lymnaeoidea</taxon>
        <taxon>Planorbidae</taxon>
        <taxon>Biomphalaria</taxon>
    </lineage>
</organism>
<accession>A0A2C9LID8</accession>
<protein>
    <submittedName>
        <fullName evidence="1">Uncharacterized protein</fullName>
    </submittedName>
</protein>
<name>A0A2C9LID8_BIOGL</name>
<proteinExistence type="predicted"/>